<reference evidence="1" key="1">
    <citation type="submission" date="2021-06" db="EMBL/GenBank/DDBJ databases">
        <title>Parelaphostrongylus tenuis whole genome reference sequence.</title>
        <authorList>
            <person name="Garwood T.J."/>
            <person name="Larsen P.A."/>
            <person name="Fountain-Jones N.M."/>
            <person name="Garbe J.R."/>
            <person name="Macchietto M.G."/>
            <person name="Kania S.A."/>
            <person name="Gerhold R.W."/>
            <person name="Richards J.E."/>
            <person name="Wolf T.M."/>
        </authorList>
    </citation>
    <scope>NUCLEOTIDE SEQUENCE</scope>
    <source>
        <strain evidence="1">MNPRO001-30</strain>
        <tissue evidence="1">Meninges</tissue>
    </source>
</reference>
<organism evidence="1 2">
    <name type="scientific">Parelaphostrongylus tenuis</name>
    <name type="common">Meningeal worm</name>
    <dbReference type="NCBI Taxonomy" id="148309"/>
    <lineage>
        <taxon>Eukaryota</taxon>
        <taxon>Metazoa</taxon>
        <taxon>Ecdysozoa</taxon>
        <taxon>Nematoda</taxon>
        <taxon>Chromadorea</taxon>
        <taxon>Rhabditida</taxon>
        <taxon>Rhabditina</taxon>
        <taxon>Rhabditomorpha</taxon>
        <taxon>Strongyloidea</taxon>
        <taxon>Metastrongylidae</taxon>
        <taxon>Parelaphostrongylus</taxon>
    </lineage>
</organism>
<gene>
    <name evidence="1" type="ORF">KIN20_011233</name>
</gene>
<protein>
    <submittedName>
        <fullName evidence="1">Uncharacterized protein</fullName>
    </submittedName>
</protein>
<keyword evidence="2" id="KW-1185">Reference proteome</keyword>
<dbReference type="AlphaFoldDB" id="A0AAD5MUP3"/>
<proteinExistence type="predicted"/>
<evidence type="ECO:0000313" key="1">
    <source>
        <dbReference type="EMBL" id="KAJ1354331.1"/>
    </source>
</evidence>
<dbReference type="Proteomes" id="UP001196413">
    <property type="component" value="Unassembled WGS sequence"/>
</dbReference>
<evidence type="ECO:0000313" key="2">
    <source>
        <dbReference type="Proteomes" id="UP001196413"/>
    </source>
</evidence>
<accession>A0AAD5MUP3</accession>
<name>A0AAD5MUP3_PARTN</name>
<comment type="caution">
    <text evidence="1">The sequence shown here is derived from an EMBL/GenBank/DDBJ whole genome shotgun (WGS) entry which is preliminary data.</text>
</comment>
<dbReference type="EMBL" id="JAHQIW010002018">
    <property type="protein sequence ID" value="KAJ1354331.1"/>
    <property type="molecule type" value="Genomic_DNA"/>
</dbReference>
<sequence>MADEKVDATCSLKDHKLSTDLPVSFTPSFAAFSGSMVAVGGQEAKVFVDARRVSLCAKTAL</sequence>